<dbReference type="PANTHER" id="PTHR12689:SF4">
    <property type="entry name" value="PROTEIN AAR2 HOMOLOG"/>
    <property type="match status" value="1"/>
</dbReference>
<proteinExistence type="inferred from homology"/>
<feature type="region of interest" description="Disordered" evidence="2">
    <location>
        <begin position="302"/>
        <end position="333"/>
    </location>
</feature>
<dbReference type="Gene3D" id="2.60.34.20">
    <property type="match status" value="1"/>
</dbReference>
<dbReference type="FunCoup" id="G8ZR98">
    <property type="interactions" value="555"/>
</dbReference>
<feature type="domain" description="AAR2 N-terminal" evidence="4">
    <location>
        <begin position="11"/>
        <end position="129"/>
    </location>
</feature>
<dbReference type="GO" id="GO:0000244">
    <property type="term" value="P:spliceosomal tri-snRNP complex assembly"/>
    <property type="evidence" value="ECO:0007669"/>
    <property type="project" value="EnsemblFungi"/>
</dbReference>
<dbReference type="InterPro" id="IPR033647">
    <property type="entry name" value="Aar2_N"/>
</dbReference>
<dbReference type="PANTHER" id="PTHR12689">
    <property type="entry name" value="A1 CISTRON SPLICING FACTOR AAR2-RELATED"/>
    <property type="match status" value="1"/>
</dbReference>
<dbReference type="EMBL" id="HE616744">
    <property type="protein sequence ID" value="CCE91040.1"/>
    <property type="molecule type" value="Genomic_DNA"/>
</dbReference>
<evidence type="ECO:0000259" key="4">
    <source>
        <dbReference type="Pfam" id="PF20981"/>
    </source>
</evidence>
<dbReference type="RefSeq" id="XP_003680251.1">
    <property type="nucleotide sequence ID" value="XM_003680203.1"/>
</dbReference>
<dbReference type="GeneID" id="11500375"/>
<dbReference type="KEGG" id="tdl:TDEL_0C01510"/>
<evidence type="ECO:0000313" key="6">
    <source>
        <dbReference type="Proteomes" id="UP000005627"/>
    </source>
</evidence>
<dbReference type="eggNOG" id="KOG3937">
    <property type="taxonomic scope" value="Eukaryota"/>
</dbReference>
<dbReference type="OrthoDB" id="201752at2759"/>
<dbReference type="Proteomes" id="UP000005627">
    <property type="component" value="Chromosome 3"/>
</dbReference>
<dbReference type="InterPro" id="IPR033648">
    <property type="entry name" value="AAR2_C"/>
</dbReference>
<evidence type="ECO:0000256" key="2">
    <source>
        <dbReference type="SAM" id="MobiDB-lite"/>
    </source>
</evidence>
<dbReference type="InterPro" id="IPR038514">
    <property type="entry name" value="AAR2_C_sf"/>
</dbReference>
<dbReference type="CDD" id="cd13778">
    <property type="entry name" value="Aar2_C"/>
    <property type="match status" value="1"/>
</dbReference>
<evidence type="ECO:0000256" key="1">
    <source>
        <dbReference type="ARBA" id="ARBA00006281"/>
    </source>
</evidence>
<accession>G8ZR98</accession>
<dbReference type="HOGENOM" id="CLU_858447_0_0_1"/>
<comment type="similarity">
    <text evidence="1">Belongs to the AAR2 family.</text>
</comment>
<feature type="domain" description="AAR2 C-terminal" evidence="3">
    <location>
        <begin position="178"/>
        <end position="284"/>
    </location>
</feature>
<protein>
    <recommendedName>
        <fullName evidence="7">A1 cistron-splicing factor AAR2</fullName>
    </recommendedName>
</protein>
<sequence>MRAIIFGSKVQPRDVTIGIDQFSFEVKAGNPFCGVKNIPDGIHVIHFSSSDEETECVRYGYWFEETKGRYLQFDETSGAYSVLKESDDAKYDTMIEMHSHLMVSYPKIEETNWYELTSCITYEQIQTLTGNEPPYVDSSMTTQEESRVLNDKLKNRYDQQSAPHFDYTNIQFKSHDAIRDTHRMEDYTDKSHYLNHVIVARSYKGHINRLLGELQFAFCNALLFGNYGSSLQWHSIVELVTFSTQVSTSLIKRLDSILALQLETLPDEYCATLINQEMWLRCLTVSHMSNKLPRTKRVYDNKFNSTSSDEDSESDHQLPNIDSDEDEDEPTVVSGVYYVRS</sequence>
<organism evidence="5 6">
    <name type="scientific">Torulaspora delbrueckii</name>
    <name type="common">Yeast</name>
    <name type="synonym">Candida colliculosa</name>
    <dbReference type="NCBI Taxonomy" id="4950"/>
    <lineage>
        <taxon>Eukaryota</taxon>
        <taxon>Fungi</taxon>
        <taxon>Dikarya</taxon>
        <taxon>Ascomycota</taxon>
        <taxon>Saccharomycotina</taxon>
        <taxon>Saccharomycetes</taxon>
        <taxon>Saccharomycetales</taxon>
        <taxon>Saccharomycetaceae</taxon>
        <taxon>Torulaspora</taxon>
    </lineage>
</organism>
<dbReference type="InParanoid" id="G8ZR98"/>
<dbReference type="Gene3D" id="1.25.40.550">
    <property type="entry name" value="Aar2, C-terminal domain-like"/>
    <property type="match status" value="1"/>
</dbReference>
<gene>
    <name evidence="5" type="primary">TDEL0C01510</name>
    <name evidence="5" type="ORF">TDEL_0C01510</name>
</gene>
<dbReference type="Pfam" id="PF05282">
    <property type="entry name" value="AAR2"/>
    <property type="match status" value="1"/>
</dbReference>
<evidence type="ECO:0000313" key="5">
    <source>
        <dbReference type="EMBL" id="CCE91040.1"/>
    </source>
</evidence>
<dbReference type="CDD" id="cd13777">
    <property type="entry name" value="Aar2_N"/>
    <property type="match status" value="1"/>
</dbReference>
<evidence type="ECO:0000259" key="3">
    <source>
        <dbReference type="Pfam" id="PF05282"/>
    </source>
</evidence>
<evidence type="ECO:0008006" key="7">
    <source>
        <dbReference type="Google" id="ProtNLM"/>
    </source>
</evidence>
<keyword evidence="6" id="KW-1185">Reference proteome</keyword>
<reference evidence="5 6" key="1">
    <citation type="journal article" date="2011" name="Proc. Natl. Acad. Sci. U.S.A.">
        <title>Evolutionary erosion of yeast sex chromosomes by mating-type switching accidents.</title>
        <authorList>
            <person name="Gordon J.L."/>
            <person name="Armisen D."/>
            <person name="Proux-Wera E."/>
            <person name="Oheigeartaigh S.S."/>
            <person name="Byrne K.P."/>
            <person name="Wolfe K.H."/>
        </authorList>
    </citation>
    <scope>NUCLEOTIDE SEQUENCE [LARGE SCALE GENOMIC DNA]</scope>
    <source>
        <strain evidence="6">ATCC 10662 / CBS 1146 / NBRC 0425 / NCYC 2629 / NRRL Y-866</strain>
    </source>
</reference>
<name>G8ZR98_TORDE</name>
<dbReference type="Pfam" id="PF20981">
    <property type="entry name" value="AAR2_1st"/>
    <property type="match status" value="1"/>
</dbReference>
<dbReference type="GO" id="GO:0005682">
    <property type="term" value="C:U5 snRNP"/>
    <property type="evidence" value="ECO:0007669"/>
    <property type="project" value="EnsemblFungi"/>
</dbReference>
<dbReference type="AlphaFoldDB" id="G8ZR98"/>
<dbReference type="InterPro" id="IPR007946">
    <property type="entry name" value="AAR2"/>
</dbReference>
<dbReference type="STRING" id="1076872.G8ZR98"/>
<dbReference type="InterPro" id="IPR038516">
    <property type="entry name" value="AAR2_N_sf"/>
</dbReference>